<organism evidence="2 3">
    <name type="scientific">Musa balbisiana</name>
    <name type="common">Banana</name>
    <dbReference type="NCBI Taxonomy" id="52838"/>
    <lineage>
        <taxon>Eukaryota</taxon>
        <taxon>Viridiplantae</taxon>
        <taxon>Streptophyta</taxon>
        <taxon>Embryophyta</taxon>
        <taxon>Tracheophyta</taxon>
        <taxon>Spermatophyta</taxon>
        <taxon>Magnoliopsida</taxon>
        <taxon>Liliopsida</taxon>
        <taxon>Zingiberales</taxon>
        <taxon>Musaceae</taxon>
        <taxon>Musa</taxon>
    </lineage>
</organism>
<evidence type="ECO:0000313" key="3">
    <source>
        <dbReference type="Proteomes" id="UP000317650"/>
    </source>
</evidence>
<protein>
    <submittedName>
        <fullName evidence="2">Uncharacterized protein</fullName>
    </submittedName>
</protein>
<dbReference type="EMBL" id="PYDT01000007">
    <property type="protein sequence ID" value="THU55592.1"/>
    <property type="molecule type" value="Genomic_DNA"/>
</dbReference>
<reference evidence="2 3" key="1">
    <citation type="journal article" date="2019" name="Nat. Plants">
        <title>Genome sequencing of Musa balbisiana reveals subgenome evolution and function divergence in polyploid bananas.</title>
        <authorList>
            <person name="Yao X."/>
        </authorList>
    </citation>
    <scope>NUCLEOTIDE SEQUENCE [LARGE SCALE GENOMIC DNA]</scope>
    <source>
        <strain evidence="3">cv. DH-PKW</strain>
        <tissue evidence="2">Leaves</tissue>
    </source>
</reference>
<evidence type="ECO:0000313" key="2">
    <source>
        <dbReference type="EMBL" id="THU55592.1"/>
    </source>
</evidence>
<evidence type="ECO:0000256" key="1">
    <source>
        <dbReference type="SAM" id="MobiDB-lite"/>
    </source>
</evidence>
<keyword evidence="3" id="KW-1185">Reference proteome</keyword>
<gene>
    <name evidence="2" type="ORF">C4D60_Mb11t08210</name>
</gene>
<dbReference type="AlphaFoldDB" id="A0A4S8J523"/>
<accession>A0A4S8J523</accession>
<feature type="region of interest" description="Disordered" evidence="1">
    <location>
        <begin position="56"/>
        <end position="85"/>
    </location>
</feature>
<comment type="caution">
    <text evidence="2">The sequence shown here is derived from an EMBL/GenBank/DDBJ whole genome shotgun (WGS) entry which is preliminary data.</text>
</comment>
<sequence length="111" mass="12220">MASSEDQIHSPTWLEEVPFAWKDLELCLTAKFYCRREEMSRNHGKNPELDLKLSLSGKQTLAREGPSTSTEGGGGRRRGRGLIDVGGGACRVSQVQEHGAGRLPRGNTRKI</sequence>
<dbReference type="Proteomes" id="UP000317650">
    <property type="component" value="Chromosome 11"/>
</dbReference>
<proteinExistence type="predicted"/>
<name>A0A4S8J523_MUSBA</name>